<evidence type="ECO:0000256" key="5">
    <source>
        <dbReference type="RuleBase" id="RU363041"/>
    </source>
</evidence>
<keyword evidence="4 5" id="KW-0472">Membrane</keyword>
<dbReference type="PANTHER" id="PTHR43701">
    <property type="entry name" value="MEMBRANE TRANSPORTER PROTEIN MJ0441-RELATED"/>
    <property type="match status" value="1"/>
</dbReference>
<dbReference type="AlphaFoldDB" id="A0A2G9YTQ6"/>
<evidence type="ECO:0000256" key="1">
    <source>
        <dbReference type="ARBA" id="ARBA00004141"/>
    </source>
</evidence>
<evidence type="ECO:0000256" key="2">
    <source>
        <dbReference type="ARBA" id="ARBA00022692"/>
    </source>
</evidence>
<comment type="subcellular location">
    <subcellularLocation>
        <location evidence="5">Cell membrane</location>
        <topology evidence="5">Multi-pass membrane protein</topology>
    </subcellularLocation>
    <subcellularLocation>
        <location evidence="1">Membrane</location>
        <topology evidence="1">Multi-pass membrane protein</topology>
    </subcellularLocation>
</comment>
<evidence type="ECO:0000313" key="7">
    <source>
        <dbReference type="Proteomes" id="UP000229976"/>
    </source>
</evidence>
<feature type="transmembrane region" description="Helical" evidence="5">
    <location>
        <begin position="7"/>
        <end position="31"/>
    </location>
</feature>
<comment type="similarity">
    <text evidence="5">Belongs to the 4-toluene sulfonate uptake permease (TSUP) (TC 2.A.102) family.</text>
</comment>
<feature type="transmembrane region" description="Helical" evidence="5">
    <location>
        <begin position="130"/>
        <end position="152"/>
    </location>
</feature>
<accession>A0A2G9YTQ6</accession>
<dbReference type="EMBL" id="PCRO01000042">
    <property type="protein sequence ID" value="PIP22562.1"/>
    <property type="molecule type" value="Genomic_DNA"/>
</dbReference>
<feature type="transmembrane region" description="Helical" evidence="5">
    <location>
        <begin position="172"/>
        <end position="190"/>
    </location>
</feature>
<evidence type="ECO:0000256" key="4">
    <source>
        <dbReference type="ARBA" id="ARBA00023136"/>
    </source>
</evidence>
<name>A0A2G9YTQ6_9BACT</name>
<dbReference type="GO" id="GO:0005886">
    <property type="term" value="C:plasma membrane"/>
    <property type="evidence" value="ECO:0007669"/>
    <property type="project" value="UniProtKB-SubCell"/>
</dbReference>
<dbReference type="PANTHER" id="PTHR43701:SF2">
    <property type="entry name" value="MEMBRANE TRANSPORTER PROTEIN YJNA-RELATED"/>
    <property type="match status" value="1"/>
</dbReference>
<feature type="transmembrane region" description="Helical" evidence="5">
    <location>
        <begin position="103"/>
        <end position="123"/>
    </location>
</feature>
<comment type="caution">
    <text evidence="6">The sequence shown here is derived from an EMBL/GenBank/DDBJ whole genome shotgun (WGS) entry which is preliminary data.</text>
</comment>
<dbReference type="InterPro" id="IPR051598">
    <property type="entry name" value="TSUP/Inactive_protease-like"/>
</dbReference>
<feature type="transmembrane region" description="Helical" evidence="5">
    <location>
        <begin position="43"/>
        <end position="64"/>
    </location>
</feature>
<feature type="transmembrane region" description="Helical" evidence="5">
    <location>
        <begin position="71"/>
        <end position="91"/>
    </location>
</feature>
<proteinExistence type="inferred from homology"/>
<sequence length="248" mass="26541">MKINLLIIGFATGFISSFLGIGGGVFLVPALEYFWGYNFERAIGASLAIIAPIVLAGLLFHFLIEAENIKLVFAAFAVLGSIIGAKIGANLANKIEDGLLAKIFSFVFVLAGLKLTGIICFPIEQIFSENIYPLLIVLGLVAGIISALFGIGEGLIIVPGLSLFFGFSMQEAIATSLAVIFPTTLAGALFHHKFNNIEMDVVKNLIPAALAGAFFGALCVNIIPSLFVEKIFGIFMILYSIKTFLRKN</sequence>
<evidence type="ECO:0000256" key="3">
    <source>
        <dbReference type="ARBA" id="ARBA00022989"/>
    </source>
</evidence>
<organism evidence="6 7">
    <name type="scientific">Candidatus Nealsonbacteria bacterium CG23_combo_of_CG06-09_8_20_14_all_39_17</name>
    <dbReference type="NCBI Taxonomy" id="1974722"/>
    <lineage>
        <taxon>Bacteria</taxon>
        <taxon>Candidatus Nealsoniibacteriota</taxon>
    </lineage>
</organism>
<keyword evidence="2 5" id="KW-0812">Transmembrane</keyword>
<dbReference type="InterPro" id="IPR002781">
    <property type="entry name" value="TM_pro_TauE-like"/>
</dbReference>
<reference evidence="6 7" key="1">
    <citation type="submission" date="2017-09" db="EMBL/GenBank/DDBJ databases">
        <title>Depth-based differentiation of microbial function through sediment-hosted aquifers and enrichment of novel symbionts in the deep terrestrial subsurface.</title>
        <authorList>
            <person name="Probst A.J."/>
            <person name="Ladd B."/>
            <person name="Jarett J.K."/>
            <person name="Geller-Mcgrath D.E."/>
            <person name="Sieber C.M."/>
            <person name="Emerson J.B."/>
            <person name="Anantharaman K."/>
            <person name="Thomas B.C."/>
            <person name="Malmstrom R."/>
            <person name="Stieglmeier M."/>
            <person name="Klingl A."/>
            <person name="Woyke T."/>
            <person name="Ryan C.M."/>
            <person name="Banfield J.F."/>
        </authorList>
    </citation>
    <scope>NUCLEOTIDE SEQUENCE [LARGE SCALE GENOMIC DNA]</scope>
    <source>
        <strain evidence="6">CG23_combo_of_CG06-09_8_20_14_all_39_17</strain>
    </source>
</reference>
<gene>
    <name evidence="6" type="ORF">COX37_03410</name>
</gene>
<dbReference type="Pfam" id="PF01925">
    <property type="entry name" value="TauE"/>
    <property type="match status" value="2"/>
</dbReference>
<evidence type="ECO:0000313" key="6">
    <source>
        <dbReference type="EMBL" id="PIP22562.1"/>
    </source>
</evidence>
<keyword evidence="3 5" id="KW-1133">Transmembrane helix</keyword>
<keyword evidence="5" id="KW-1003">Cell membrane</keyword>
<protein>
    <recommendedName>
        <fullName evidence="5">Probable membrane transporter protein</fullName>
    </recommendedName>
</protein>
<feature type="transmembrane region" description="Helical" evidence="5">
    <location>
        <begin position="202"/>
        <end position="223"/>
    </location>
</feature>
<dbReference type="Proteomes" id="UP000229976">
    <property type="component" value="Unassembled WGS sequence"/>
</dbReference>